<reference evidence="2 3" key="1">
    <citation type="journal article" date="2018" name="Arch. Microbiol.">
        <title>New insights into the metabolic potential of the phototrophic purple bacterium Rhodopila globiformis DSM 161(T) from its draft genome sequence and evidence for a vanadium-dependent nitrogenase.</title>
        <authorList>
            <person name="Imhoff J.F."/>
            <person name="Rahn T."/>
            <person name="Kunzel S."/>
            <person name="Neulinger S.C."/>
        </authorList>
    </citation>
    <scope>NUCLEOTIDE SEQUENCE [LARGE SCALE GENOMIC DNA]</scope>
    <source>
        <strain evidence="2 3">DSM 16996</strain>
    </source>
</reference>
<proteinExistence type="predicted"/>
<protein>
    <recommendedName>
        <fullName evidence="4">DUF3426 domain-containing protein</fullName>
    </recommendedName>
</protein>
<evidence type="ECO:0008006" key="4">
    <source>
        <dbReference type="Google" id="ProtNLM"/>
    </source>
</evidence>
<dbReference type="EMBL" id="NHSJ01000057">
    <property type="protein sequence ID" value="PPQ31444.1"/>
    <property type="molecule type" value="Genomic_DNA"/>
</dbReference>
<name>A0A2S6NA03_9HYPH</name>
<organism evidence="2 3">
    <name type="scientific">Rhodoblastus sphagnicola</name>
    <dbReference type="NCBI Taxonomy" id="333368"/>
    <lineage>
        <taxon>Bacteria</taxon>
        <taxon>Pseudomonadati</taxon>
        <taxon>Pseudomonadota</taxon>
        <taxon>Alphaproteobacteria</taxon>
        <taxon>Hyphomicrobiales</taxon>
        <taxon>Rhodoblastaceae</taxon>
        <taxon>Rhodoblastus</taxon>
    </lineage>
</organism>
<sequence length="178" mass="18887">MTFAKLTPMADYDRARAPARPSRPAPAAASATGKMRGPGALALCAGLTAAWMGLVGGRAQIVKIVPGAAPVYAALGLKVNLRQMDVLGVTARLVEEDGRKILLVEGQIKNIDANPRTPPRMRLAVEDGQGREIYFWTAAPPKSRLSPGENAYFRARLAAPPDEGAEVRVRFAPEASAT</sequence>
<dbReference type="AlphaFoldDB" id="A0A2S6NA03"/>
<accession>A0A2S6NA03</accession>
<evidence type="ECO:0000313" key="2">
    <source>
        <dbReference type="EMBL" id="PPQ31444.1"/>
    </source>
</evidence>
<dbReference type="RefSeq" id="WP_104507553.1">
    <property type="nucleotide sequence ID" value="NZ_JACIGC010000009.1"/>
</dbReference>
<keyword evidence="3" id="KW-1185">Reference proteome</keyword>
<feature type="region of interest" description="Disordered" evidence="1">
    <location>
        <begin position="14"/>
        <end position="34"/>
    </location>
</feature>
<feature type="compositionally biased region" description="Low complexity" evidence="1">
    <location>
        <begin position="18"/>
        <end position="34"/>
    </location>
</feature>
<gene>
    <name evidence="2" type="ORF">CCR94_09080</name>
</gene>
<dbReference type="OrthoDB" id="7159357at2"/>
<evidence type="ECO:0000313" key="3">
    <source>
        <dbReference type="Proteomes" id="UP000239089"/>
    </source>
</evidence>
<evidence type="ECO:0000256" key="1">
    <source>
        <dbReference type="SAM" id="MobiDB-lite"/>
    </source>
</evidence>
<dbReference type="Proteomes" id="UP000239089">
    <property type="component" value="Unassembled WGS sequence"/>
</dbReference>
<comment type="caution">
    <text evidence="2">The sequence shown here is derived from an EMBL/GenBank/DDBJ whole genome shotgun (WGS) entry which is preliminary data.</text>
</comment>